<feature type="transmembrane region" description="Helical" evidence="5">
    <location>
        <begin position="12"/>
        <end position="29"/>
    </location>
</feature>
<feature type="transmembrane region" description="Helical" evidence="5">
    <location>
        <begin position="94"/>
        <end position="115"/>
    </location>
</feature>
<evidence type="ECO:0000256" key="1">
    <source>
        <dbReference type="ARBA" id="ARBA00004141"/>
    </source>
</evidence>
<dbReference type="PANTHER" id="PTHR43847">
    <property type="entry name" value="BLL3993 PROTEIN"/>
    <property type="match status" value="1"/>
</dbReference>
<keyword evidence="7" id="KW-1185">Reference proteome</keyword>
<sequence length="292" mass="31938">MTLNPTLLTPTLLKPLLLLLNSLFVYLTLTDPNPNPSKAPKQRALRGPIYNLFHLRLRVYSWYKYLFAAVSLLEVYSILTASQSSTTPPPQPTLPLSFLLPTLLLHLSSLLRLYCYKTLGPFFVFQLSTFPAQKLITSGPYSVVRHPSYPAFVLIILSGFLCVFAEGGWVRGSGILDEGLVLSLDSLTPSLSGLGGLGESIKGALQGLGGTLVLLGSEGRLQGLVYVLGGQITIPPLILQTLLYTFTLAIAAATLGLCAGTKEEEDLLAKEFGDEWKEYVRKVPYKLVPYVY</sequence>
<organism evidence="6 7">
    <name type="scientific">Coprinopsis cinerea (strain Okayama-7 / 130 / ATCC MYA-4618 / FGSC 9003)</name>
    <name type="common">Inky cap fungus</name>
    <name type="synonym">Hormographiella aspergillata</name>
    <dbReference type="NCBI Taxonomy" id="240176"/>
    <lineage>
        <taxon>Eukaryota</taxon>
        <taxon>Fungi</taxon>
        <taxon>Dikarya</taxon>
        <taxon>Basidiomycota</taxon>
        <taxon>Agaricomycotina</taxon>
        <taxon>Agaricomycetes</taxon>
        <taxon>Agaricomycetidae</taxon>
        <taxon>Agaricales</taxon>
        <taxon>Agaricineae</taxon>
        <taxon>Psathyrellaceae</taxon>
        <taxon>Coprinopsis</taxon>
    </lineage>
</organism>
<dbReference type="GO" id="GO:0005789">
    <property type="term" value="C:endoplasmic reticulum membrane"/>
    <property type="evidence" value="ECO:0007669"/>
    <property type="project" value="UniProtKB-SubCell"/>
</dbReference>
<keyword evidence="4 5" id="KW-0472">Membrane</keyword>
<dbReference type="OMA" id="SGIACCV"/>
<dbReference type="GO" id="GO:0004671">
    <property type="term" value="F:protein C-terminal S-isoprenylcysteine carboxyl O-methyltransferase activity"/>
    <property type="evidence" value="ECO:0007669"/>
    <property type="project" value="UniProtKB-EC"/>
</dbReference>
<dbReference type="RefSeq" id="XP_001831921.1">
    <property type="nucleotide sequence ID" value="XM_001831869.1"/>
</dbReference>
<keyword evidence="2 5" id="KW-0812">Transmembrane</keyword>
<dbReference type="KEGG" id="cci:CC1G_12896"/>
<dbReference type="OrthoDB" id="422086at2759"/>
<dbReference type="Gene3D" id="1.20.120.1630">
    <property type="match status" value="1"/>
</dbReference>
<evidence type="ECO:0000256" key="4">
    <source>
        <dbReference type="ARBA" id="ARBA00023136"/>
    </source>
</evidence>
<proteinExistence type="inferred from homology"/>
<evidence type="ECO:0000256" key="3">
    <source>
        <dbReference type="ARBA" id="ARBA00022989"/>
    </source>
</evidence>
<dbReference type="Proteomes" id="UP000001861">
    <property type="component" value="Unassembled WGS sequence"/>
</dbReference>
<dbReference type="GO" id="GO:0032259">
    <property type="term" value="P:methylation"/>
    <property type="evidence" value="ECO:0007669"/>
    <property type="project" value="UniProtKB-KW"/>
</dbReference>
<evidence type="ECO:0000313" key="6">
    <source>
        <dbReference type="EMBL" id="EAU89892.1"/>
    </source>
</evidence>
<dbReference type="EC" id="2.1.1.100" evidence="5"/>
<comment type="subcellular location">
    <subcellularLocation>
        <location evidence="5">Endoplasmic reticulum membrane</location>
        <topology evidence="5">Multi-pass membrane protein</topology>
    </subcellularLocation>
    <subcellularLocation>
        <location evidence="1">Membrane</location>
        <topology evidence="1">Multi-pass membrane protein</topology>
    </subcellularLocation>
</comment>
<dbReference type="InterPro" id="IPR007269">
    <property type="entry name" value="ICMT_MeTrfase"/>
</dbReference>
<protein>
    <recommendedName>
        <fullName evidence="5">Protein-S-isoprenylcysteine O-methyltransferase</fullName>
        <ecNumber evidence="5">2.1.1.100</ecNumber>
    </recommendedName>
</protein>
<keyword evidence="5" id="KW-0489">Methyltransferase</keyword>
<evidence type="ECO:0000313" key="7">
    <source>
        <dbReference type="Proteomes" id="UP000001861"/>
    </source>
</evidence>
<comment type="similarity">
    <text evidence="5">Belongs to the class VI-like SAM-binding methyltransferase superfamily. Isoprenylcysteine carboxyl methyltransferase family.</text>
</comment>
<name>A8NAR9_COPC7</name>
<feature type="transmembrane region" description="Helical" evidence="5">
    <location>
        <begin position="237"/>
        <end position="260"/>
    </location>
</feature>
<reference evidence="6 7" key="1">
    <citation type="journal article" date="2010" name="Proc. Natl. Acad. Sci. U.S.A.">
        <title>Insights into evolution of multicellular fungi from the assembled chromosomes of the mushroom Coprinopsis cinerea (Coprinus cinereus).</title>
        <authorList>
            <person name="Stajich J.E."/>
            <person name="Wilke S.K."/>
            <person name="Ahren D."/>
            <person name="Au C.H."/>
            <person name="Birren B.W."/>
            <person name="Borodovsky M."/>
            <person name="Burns C."/>
            <person name="Canback B."/>
            <person name="Casselton L.A."/>
            <person name="Cheng C.K."/>
            <person name="Deng J."/>
            <person name="Dietrich F.S."/>
            <person name="Fargo D.C."/>
            <person name="Farman M.L."/>
            <person name="Gathman A.C."/>
            <person name="Goldberg J."/>
            <person name="Guigo R."/>
            <person name="Hoegger P.J."/>
            <person name="Hooker J.B."/>
            <person name="Huggins A."/>
            <person name="James T.Y."/>
            <person name="Kamada T."/>
            <person name="Kilaru S."/>
            <person name="Kodira C."/>
            <person name="Kues U."/>
            <person name="Kupfer D."/>
            <person name="Kwan H.S."/>
            <person name="Lomsadze A."/>
            <person name="Li W."/>
            <person name="Lilly W.W."/>
            <person name="Ma L.J."/>
            <person name="Mackey A.J."/>
            <person name="Manning G."/>
            <person name="Martin F."/>
            <person name="Muraguchi H."/>
            <person name="Natvig D.O."/>
            <person name="Palmerini H."/>
            <person name="Ramesh M.A."/>
            <person name="Rehmeyer C.J."/>
            <person name="Roe B.A."/>
            <person name="Shenoy N."/>
            <person name="Stanke M."/>
            <person name="Ter-Hovhannisyan V."/>
            <person name="Tunlid A."/>
            <person name="Velagapudi R."/>
            <person name="Vision T.J."/>
            <person name="Zeng Q."/>
            <person name="Zolan M.E."/>
            <person name="Pukkila P.J."/>
        </authorList>
    </citation>
    <scope>NUCLEOTIDE SEQUENCE [LARGE SCALE GENOMIC DNA]</scope>
    <source>
        <strain evidence="7">Okayama-7 / 130 / ATCC MYA-4618 / FGSC 9003</strain>
    </source>
</reference>
<keyword evidence="5" id="KW-0949">S-adenosyl-L-methionine</keyword>
<dbReference type="InParanoid" id="A8NAR9"/>
<dbReference type="EMBL" id="AACS02000007">
    <property type="protein sequence ID" value="EAU89892.1"/>
    <property type="molecule type" value="Genomic_DNA"/>
</dbReference>
<accession>A8NAR9</accession>
<evidence type="ECO:0000256" key="2">
    <source>
        <dbReference type="ARBA" id="ARBA00022692"/>
    </source>
</evidence>
<comment type="catalytic activity">
    <reaction evidence="5">
        <text>[protein]-C-terminal S-[(2E,6E)-farnesyl]-L-cysteine + S-adenosyl-L-methionine = [protein]-C-terminal S-[(2E,6E)-farnesyl]-L-cysteine methyl ester + S-adenosyl-L-homocysteine</text>
        <dbReference type="Rhea" id="RHEA:21672"/>
        <dbReference type="Rhea" id="RHEA-COMP:12125"/>
        <dbReference type="Rhea" id="RHEA-COMP:12126"/>
        <dbReference type="ChEBI" id="CHEBI:57856"/>
        <dbReference type="ChEBI" id="CHEBI:59789"/>
        <dbReference type="ChEBI" id="CHEBI:90510"/>
        <dbReference type="ChEBI" id="CHEBI:90511"/>
        <dbReference type="EC" id="2.1.1.100"/>
    </reaction>
</comment>
<dbReference type="GeneID" id="6008406"/>
<evidence type="ECO:0000256" key="5">
    <source>
        <dbReference type="RuleBase" id="RU362022"/>
    </source>
</evidence>
<comment type="caution">
    <text evidence="6">The sequence shown here is derived from an EMBL/GenBank/DDBJ whole genome shotgun (WGS) entry which is preliminary data.</text>
</comment>
<keyword evidence="3 5" id="KW-1133">Transmembrane helix</keyword>
<dbReference type="VEuPathDB" id="FungiDB:CC1G_12896"/>
<keyword evidence="5" id="KW-0808">Transferase</keyword>
<dbReference type="AlphaFoldDB" id="A8NAR9"/>
<gene>
    <name evidence="6" type="ORF">CC1G_12896</name>
</gene>
<keyword evidence="5" id="KW-0256">Endoplasmic reticulum</keyword>
<dbReference type="PANTHER" id="PTHR43847:SF1">
    <property type="entry name" value="BLL3993 PROTEIN"/>
    <property type="match status" value="1"/>
</dbReference>
<dbReference type="Pfam" id="PF04140">
    <property type="entry name" value="ICMT"/>
    <property type="match status" value="1"/>
</dbReference>
<dbReference type="InterPro" id="IPR052527">
    <property type="entry name" value="Metal_cation-efflux_comp"/>
</dbReference>
<feature type="transmembrane region" description="Helical" evidence="5">
    <location>
        <begin position="151"/>
        <end position="170"/>
    </location>
</feature>